<sequence>MQARGEASFAPVRKACREDGIGNLLCLSSPVSQLPENTESFTATAEQICRTWFETQLPDGARTGRHAIFLSGPVAITVALGARLASADHGRWTAYTYDAANNTYERFPPLIST</sequence>
<dbReference type="EMBL" id="JAAXPI010000051">
    <property type="protein sequence ID" value="NKZ07288.1"/>
    <property type="molecule type" value="Genomic_DNA"/>
</dbReference>
<dbReference type="InterPro" id="IPR040836">
    <property type="entry name" value="SAVED"/>
</dbReference>
<organism evidence="1 2">
    <name type="scientific">Actinomadura latina</name>
    <dbReference type="NCBI Taxonomy" id="163603"/>
    <lineage>
        <taxon>Bacteria</taxon>
        <taxon>Bacillati</taxon>
        <taxon>Actinomycetota</taxon>
        <taxon>Actinomycetes</taxon>
        <taxon>Streptosporangiales</taxon>
        <taxon>Thermomonosporaceae</taxon>
        <taxon>Actinomadura</taxon>
    </lineage>
</organism>
<dbReference type="AlphaFoldDB" id="A0A846Z9G3"/>
<gene>
    <name evidence="1" type="ORF">HGB48_26660</name>
</gene>
<evidence type="ECO:0000313" key="1">
    <source>
        <dbReference type="EMBL" id="NKZ07288.1"/>
    </source>
</evidence>
<dbReference type="Proteomes" id="UP000579250">
    <property type="component" value="Unassembled WGS sequence"/>
</dbReference>
<proteinExistence type="predicted"/>
<comment type="caution">
    <text evidence="1">The sequence shown here is derived from an EMBL/GenBank/DDBJ whole genome shotgun (WGS) entry which is preliminary data.</text>
</comment>
<accession>A0A846Z9G3</accession>
<reference evidence="1 2" key="1">
    <citation type="submission" date="2020-04" db="EMBL/GenBank/DDBJ databases">
        <title>MicrobeNet Type strains.</title>
        <authorList>
            <person name="Nicholson A.C."/>
        </authorList>
    </citation>
    <scope>NUCLEOTIDE SEQUENCE [LARGE SCALE GENOMIC DNA]</scope>
    <source>
        <strain evidence="1 2">ATCC BAA-277</strain>
    </source>
</reference>
<evidence type="ECO:0000313" key="2">
    <source>
        <dbReference type="Proteomes" id="UP000579250"/>
    </source>
</evidence>
<protein>
    <submittedName>
        <fullName evidence="1">SAVED domain-containing protein</fullName>
    </submittedName>
</protein>
<keyword evidence="2" id="KW-1185">Reference proteome</keyword>
<name>A0A846Z9G3_9ACTN</name>
<dbReference type="NCBIfam" id="NF033611">
    <property type="entry name" value="SAVED"/>
    <property type="match status" value="1"/>
</dbReference>